<proteinExistence type="predicted"/>
<dbReference type="RefSeq" id="WP_128673987.1">
    <property type="nucleotide sequence ID" value="NZ_RRCO01000002.1"/>
</dbReference>
<organism evidence="1 2">
    <name type="scientific">Lachnoanaerobaculum gingivalis</name>
    <dbReference type="NCBI Taxonomy" id="2490855"/>
    <lineage>
        <taxon>Bacteria</taxon>
        <taxon>Bacillati</taxon>
        <taxon>Bacillota</taxon>
        <taxon>Clostridia</taxon>
        <taxon>Lachnospirales</taxon>
        <taxon>Lachnospiraceae</taxon>
        <taxon>Lachnoanaerobaculum</taxon>
    </lineage>
</organism>
<dbReference type="OrthoDB" id="2040024at2"/>
<name>A0A3P3R0P2_9FIRM</name>
<dbReference type="EMBL" id="RRCO01000002">
    <property type="protein sequence ID" value="RRJ26220.1"/>
    <property type="molecule type" value="Genomic_DNA"/>
</dbReference>
<protein>
    <submittedName>
        <fullName evidence="1">Uncharacterized protein</fullName>
    </submittedName>
</protein>
<reference evidence="1 2" key="1">
    <citation type="submission" date="2018-11" db="EMBL/GenBank/DDBJ databases">
        <title>Genome sequencing of Lachnoanaerobaculum sp. KCOM 2030 (= ChDC B114).</title>
        <authorList>
            <person name="Kook J.-K."/>
            <person name="Park S.-N."/>
            <person name="Lim Y.K."/>
        </authorList>
    </citation>
    <scope>NUCLEOTIDE SEQUENCE [LARGE SCALE GENOMIC DNA]</scope>
    <source>
        <strain evidence="1 2">KCOM 2030</strain>
    </source>
</reference>
<keyword evidence="2" id="KW-1185">Reference proteome</keyword>
<comment type="caution">
    <text evidence="1">The sequence shown here is derived from an EMBL/GenBank/DDBJ whole genome shotgun (WGS) entry which is preliminary data.</text>
</comment>
<gene>
    <name evidence="1" type="ORF">EHV10_06800</name>
</gene>
<accession>A0A3P3R0P2</accession>
<evidence type="ECO:0000313" key="1">
    <source>
        <dbReference type="EMBL" id="RRJ26220.1"/>
    </source>
</evidence>
<dbReference type="Proteomes" id="UP000272490">
    <property type="component" value="Unassembled WGS sequence"/>
</dbReference>
<sequence length="154" mass="18507">MLDTGILRKKVTANKEDMEKVINILMSIGYTHCSISDSNDYYSLSASILEEDDESNIRKRVYNMYLNMFLVERDREGVYKFFYPRENCYYYAYIYFDDIKGRELIISEFLYRYFKLFPEDIFLSASGYVYTKEDIEKVYSSKDSNWIYYSPDAL</sequence>
<evidence type="ECO:0000313" key="2">
    <source>
        <dbReference type="Proteomes" id="UP000272490"/>
    </source>
</evidence>
<dbReference type="AlphaFoldDB" id="A0A3P3R0P2"/>